<feature type="region of interest" description="Disordered" evidence="2">
    <location>
        <begin position="155"/>
        <end position="189"/>
    </location>
</feature>
<feature type="region of interest" description="Disordered" evidence="2">
    <location>
        <begin position="210"/>
        <end position="258"/>
    </location>
</feature>
<evidence type="ECO:0000256" key="2">
    <source>
        <dbReference type="SAM" id="MobiDB-lite"/>
    </source>
</evidence>
<dbReference type="PROSITE" id="PS50158">
    <property type="entry name" value="ZF_CCHC"/>
    <property type="match status" value="1"/>
</dbReference>
<feature type="region of interest" description="Disordered" evidence="2">
    <location>
        <begin position="694"/>
        <end position="781"/>
    </location>
</feature>
<feature type="compositionally biased region" description="Polar residues" evidence="2">
    <location>
        <begin position="525"/>
        <end position="553"/>
    </location>
</feature>
<evidence type="ECO:0000256" key="1">
    <source>
        <dbReference type="PROSITE-ProRule" id="PRU00047"/>
    </source>
</evidence>
<feature type="compositionally biased region" description="Basic and acidic residues" evidence="2">
    <location>
        <begin position="617"/>
        <end position="638"/>
    </location>
</feature>
<accession>A0ABD3GDV1</accession>
<dbReference type="Proteomes" id="UP001633002">
    <property type="component" value="Unassembled WGS sequence"/>
</dbReference>
<organism evidence="4 5">
    <name type="scientific">Riccia sorocarpa</name>
    <dbReference type="NCBI Taxonomy" id="122646"/>
    <lineage>
        <taxon>Eukaryota</taxon>
        <taxon>Viridiplantae</taxon>
        <taxon>Streptophyta</taxon>
        <taxon>Embryophyta</taxon>
        <taxon>Marchantiophyta</taxon>
        <taxon>Marchantiopsida</taxon>
        <taxon>Marchantiidae</taxon>
        <taxon>Marchantiales</taxon>
        <taxon>Ricciaceae</taxon>
        <taxon>Riccia</taxon>
    </lineage>
</organism>
<feature type="compositionally biased region" description="Polar residues" evidence="2">
    <location>
        <begin position="211"/>
        <end position="238"/>
    </location>
</feature>
<dbReference type="SUPFAM" id="SSF57756">
    <property type="entry name" value="Retrovirus zinc finger-like domains"/>
    <property type="match status" value="1"/>
</dbReference>
<feature type="compositionally biased region" description="Polar residues" evidence="2">
    <location>
        <begin position="639"/>
        <end position="661"/>
    </location>
</feature>
<dbReference type="AlphaFoldDB" id="A0ABD3GDV1"/>
<feature type="region of interest" description="Disordered" evidence="2">
    <location>
        <begin position="578"/>
        <end position="681"/>
    </location>
</feature>
<comment type="caution">
    <text evidence="4">The sequence shown here is derived from an EMBL/GenBank/DDBJ whole genome shotgun (WGS) entry which is preliminary data.</text>
</comment>
<keyword evidence="1" id="KW-0862">Zinc</keyword>
<feature type="compositionally biased region" description="Polar residues" evidence="2">
    <location>
        <begin position="696"/>
        <end position="708"/>
    </location>
</feature>
<dbReference type="PANTHER" id="PTHR31286">
    <property type="entry name" value="GLYCINE-RICH CELL WALL STRUCTURAL PROTEIN 1.8-LIKE"/>
    <property type="match status" value="1"/>
</dbReference>
<dbReference type="GO" id="GO:0008270">
    <property type="term" value="F:zinc ion binding"/>
    <property type="evidence" value="ECO:0007669"/>
    <property type="project" value="UniProtKB-KW"/>
</dbReference>
<sequence>MAAMAEIHSSAGERKRNSARRLSLLTRSGEALGWGKRVCHLEQVEERQMPEDGDDMTEPTGPTSPTGVANDWSGAGITMPSTVTSQLLANAHNTPHNQHWWEEMMRAEAARNANKWHSSQQAPLPNPVLHNFISQGSPMLSMPFPLLRTNPIHHLSQQGGSYGSGSQLPVAANPPYATQASQQNGEPTAATARANLTQTRALPSLRDIMAKQSQQKQSPTGVRTSSQGPTTNPQPRTYATTAGPGTTPGNKQSRPVLSREEIRKRVAGILEIIPKPMERTEPSRILKYKLTDTAAEEFGRKTLDLEARGVILYTGGINPLRDTMAKWIQDQLITKLKVNATQLRVLDRSHYLVLLASEEERAKLFNAGPQYLNGRFVEIIPWTADYDTTTLTKKRKPAWVSIAGLSPSLENEGRKMLEKLGKVLHMSGVDQHGRSKFSDVRGMVLLQVDEDHPEAIEIEYEGGTAEFQLYYEFLPEGCYVCHEVGHVARFCPQTTTTREVSKEDLEEAIRQADEQRKEKEARQPPANNSQPNLATGQGAGSTASTKTPLSNPQKAPGTPPELATKNPYEVLLDEDDEMDSGTEEDIAAEDETPQTVRLSSPVKQTPAQPTLDLNVEAESRKTDPHPADSSHGNQRDSNEQSQEMEVNTAQKRGTYGNVSQEETLDDGSSGRHIQGKKIRAVADPAASVNQVMGEISPTSKLPPNTQLGAIQGRHWEPVAPTAETVDCQDSQPSGAEKDHLQKRGKGRYTIVEASQSNATSENQKGQRIKDGARSKAKGGKK</sequence>
<gene>
    <name evidence="4" type="ORF">R1sor_027303</name>
</gene>
<proteinExistence type="predicted"/>
<feature type="compositionally biased region" description="Acidic residues" evidence="2">
    <location>
        <begin position="578"/>
        <end position="592"/>
    </location>
</feature>
<dbReference type="PANTHER" id="PTHR31286:SF180">
    <property type="entry name" value="OS10G0362600 PROTEIN"/>
    <property type="match status" value="1"/>
</dbReference>
<feature type="region of interest" description="Disordered" evidence="2">
    <location>
        <begin position="511"/>
        <end position="566"/>
    </location>
</feature>
<dbReference type="InterPro" id="IPR036875">
    <property type="entry name" value="Znf_CCHC_sf"/>
</dbReference>
<reference evidence="4 5" key="1">
    <citation type="submission" date="2024-09" db="EMBL/GenBank/DDBJ databases">
        <title>Chromosome-scale assembly of Riccia sorocarpa.</title>
        <authorList>
            <person name="Paukszto L."/>
        </authorList>
    </citation>
    <scope>NUCLEOTIDE SEQUENCE [LARGE SCALE GENOMIC DNA]</scope>
    <source>
        <strain evidence="4">LP-2024</strain>
        <tissue evidence="4">Aerial parts of the thallus</tissue>
    </source>
</reference>
<feature type="compositionally biased region" description="Polar residues" evidence="2">
    <location>
        <begin position="752"/>
        <end position="765"/>
    </location>
</feature>
<feature type="compositionally biased region" description="Basic and acidic residues" evidence="2">
    <location>
        <begin position="511"/>
        <end position="522"/>
    </location>
</feature>
<evidence type="ECO:0000313" key="4">
    <source>
        <dbReference type="EMBL" id="KAL3677355.1"/>
    </source>
</evidence>
<name>A0ABD3GDV1_9MARC</name>
<feature type="compositionally biased region" description="Low complexity" evidence="2">
    <location>
        <begin position="156"/>
        <end position="167"/>
    </location>
</feature>
<dbReference type="SMART" id="SM00343">
    <property type="entry name" value="ZnF_C2HC"/>
    <property type="match status" value="1"/>
</dbReference>
<feature type="domain" description="CCHC-type" evidence="3">
    <location>
        <begin position="478"/>
        <end position="493"/>
    </location>
</feature>
<protein>
    <recommendedName>
        <fullName evidence="3">CCHC-type domain-containing protein</fullName>
    </recommendedName>
</protein>
<dbReference type="InterPro" id="IPR040256">
    <property type="entry name" value="At4g02000-like"/>
</dbReference>
<keyword evidence="5" id="KW-1185">Reference proteome</keyword>
<keyword evidence="1" id="KW-0479">Metal-binding</keyword>
<feature type="compositionally biased region" description="Polar residues" evidence="2">
    <location>
        <begin position="176"/>
        <end position="186"/>
    </location>
</feature>
<keyword evidence="1" id="KW-0863">Zinc-finger</keyword>
<feature type="compositionally biased region" description="Polar residues" evidence="2">
    <location>
        <begin position="593"/>
        <end position="608"/>
    </location>
</feature>
<dbReference type="EMBL" id="JBJQOH010000008">
    <property type="protein sequence ID" value="KAL3677355.1"/>
    <property type="molecule type" value="Genomic_DNA"/>
</dbReference>
<evidence type="ECO:0000259" key="3">
    <source>
        <dbReference type="PROSITE" id="PS50158"/>
    </source>
</evidence>
<evidence type="ECO:0000313" key="5">
    <source>
        <dbReference type="Proteomes" id="UP001633002"/>
    </source>
</evidence>
<feature type="compositionally biased region" description="Low complexity" evidence="2">
    <location>
        <begin position="239"/>
        <end position="249"/>
    </location>
</feature>
<dbReference type="InterPro" id="IPR001878">
    <property type="entry name" value="Znf_CCHC"/>
</dbReference>
<feature type="region of interest" description="Disordered" evidence="2">
    <location>
        <begin position="48"/>
        <end position="68"/>
    </location>
</feature>